<gene>
    <name evidence="1" type="ORF">S01H4_38038</name>
</gene>
<evidence type="ECO:0000313" key="1">
    <source>
        <dbReference type="EMBL" id="GAH04180.1"/>
    </source>
</evidence>
<feature type="non-terminal residue" evidence="1">
    <location>
        <position position="54"/>
    </location>
</feature>
<accession>X1D7B9</accession>
<organism evidence="1">
    <name type="scientific">marine sediment metagenome</name>
    <dbReference type="NCBI Taxonomy" id="412755"/>
    <lineage>
        <taxon>unclassified sequences</taxon>
        <taxon>metagenomes</taxon>
        <taxon>ecological metagenomes</taxon>
    </lineage>
</organism>
<proteinExistence type="predicted"/>
<protein>
    <submittedName>
        <fullName evidence="1">Uncharacterized protein</fullName>
    </submittedName>
</protein>
<reference evidence="1" key="1">
    <citation type="journal article" date="2014" name="Front. Microbiol.">
        <title>High frequency of phylogenetically diverse reductive dehalogenase-homologous genes in deep subseafloor sedimentary metagenomes.</title>
        <authorList>
            <person name="Kawai M."/>
            <person name="Futagami T."/>
            <person name="Toyoda A."/>
            <person name="Takaki Y."/>
            <person name="Nishi S."/>
            <person name="Hori S."/>
            <person name="Arai W."/>
            <person name="Tsubouchi T."/>
            <person name="Morono Y."/>
            <person name="Uchiyama I."/>
            <person name="Ito T."/>
            <person name="Fujiyama A."/>
            <person name="Inagaki F."/>
            <person name="Takami H."/>
        </authorList>
    </citation>
    <scope>NUCLEOTIDE SEQUENCE</scope>
    <source>
        <strain evidence="1">Expedition CK06-06</strain>
    </source>
</reference>
<name>X1D7B9_9ZZZZ</name>
<comment type="caution">
    <text evidence="1">The sequence shown here is derived from an EMBL/GenBank/DDBJ whole genome shotgun (WGS) entry which is preliminary data.</text>
</comment>
<sequence length="54" mass="6633">MQDIYVTEYRGKRFLLRRLNDQEEDTNLWLPEYGKETLLKDQRGQVYLIRALKD</sequence>
<dbReference type="AlphaFoldDB" id="X1D7B9"/>
<dbReference type="EMBL" id="BART01020477">
    <property type="protein sequence ID" value="GAH04180.1"/>
    <property type="molecule type" value="Genomic_DNA"/>
</dbReference>